<protein>
    <recommendedName>
        <fullName evidence="2">NYN domain-containing protein</fullName>
    </recommendedName>
</protein>
<dbReference type="Gene3D" id="3.40.50.1010">
    <property type="entry name" value="5'-nuclease"/>
    <property type="match status" value="1"/>
</dbReference>
<dbReference type="eggNOG" id="COG1432">
    <property type="taxonomic scope" value="Bacteria"/>
</dbReference>
<feature type="compositionally biased region" description="Basic and acidic residues" evidence="1">
    <location>
        <begin position="219"/>
        <end position="236"/>
    </location>
</feature>
<dbReference type="HOGENOM" id="CLU_085023_0_0_11"/>
<reference evidence="3 4" key="1">
    <citation type="journal article" date="2005" name="J. Bacteriol.">
        <title>Complete genome sequence and analysis of the multiresistant nosocomial pathogen Corynebacterium jeikeium K411, a lipid-requiring bacterium of the human skin flora.</title>
        <authorList>
            <person name="Tauch A."/>
            <person name="Kaiser O."/>
            <person name="Hain T."/>
            <person name="Goesmann A."/>
            <person name="Weisshaar B."/>
            <person name="Albersmeier A."/>
            <person name="Bekel T."/>
            <person name="Bischoff N."/>
            <person name="Brune I."/>
            <person name="Chakraborty T."/>
            <person name="Kalinowski J."/>
            <person name="Meyer F."/>
            <person name="Rupp O."/>
            <person name="Schneiker S."/>
            <person name="Viehoever P."/>
            <person name="Puehler A."/>
        </authorList>
    </citation>
    <scope>NUCLEOTIDE SEQUENCE [LARGE SCALE GENOMIC DNA]</scope>
    <source>
        <strain evidence="3 4">K411</strain>
    </source>
</reference>
<dbReference type="KEGG" id="cjk:jk0195"/>
<evidence type="ECO:0000313" key="4">
    <source>
        <dbReference type="Proteomes" id="UP000000545"/>
    </source>
</evidence>
<dbReference type="InterPro" id="IPR021139">
    <property type="entry name" value="NYN"/>
</dbReference>
<dbReference type="Proteomes" id="UP000000545">
    <property type="component" value="Chromosome"/>
</dbReference>
<dbReference type="CDD" id="cd18722">
    <property type="entry name" value="PIN_NicB-like"/>
    <property type="match status" value="1"/>
</dbReference>
<name>Q4JXW0_CORJK</name>
<evidence type="ECO:0000313" key="3">
    <source>
        <dbReference type="EMBL" id="CAI36347.1"/>
    </source>
</evidence>
<evidence type="ECO:0000259" key="2">
    <source>
        <dbReference type="Pfam" id="PF01936"/>
    </source>
</evidence>
<dbReference type="EMBL" id="CR931997">
    <property type="protein sequence ID" value="CAI36347.1"/>
    <property type="molecule type" value="Genomic_DNA"/>
</dbReference>
<dbReference type="STRING" id="306537.jk0195"/>
<gene>
    <name evidence="3" type="ordered locus">jk0195</name>
</gene>
<proteinExistence type="predicted"/>
<dbReference type="AlphaFoldDB" id="Q4JXW0"/>
<keyword evidence="4" id="KW-1185">Reference proteome</keyword>
<accession>Q4JXW0</accession>
<organism evidence="3 4">
    <name type="scientific">Corynebacterium jeikeium (strain K411)</name>
    <dbReference type="NCBI Taxonomy" id="306537"/>
    <lineage>
        <taxon>Bacteria</taxon>
        <taxon>Bacillati</taxon>
        <taxon>Actinomycetota</taxon>
        <taxon>Actinomycetes</taxon>
        <taxon>Mycobacteriales</taxon>
        <taxon>Corynebacteriaceae</taxon>
        <taxon>Corynebacterium</taxon>
    </lineage>
</organism>
<dbReference type="Pfam" id="PF01936">
    <property type="entry name" value="NYN"/>
    <property type="match status" value="1"/>
</dbReference>
<sequence>MGAQRPVVTAILVDGGFYRRRARLLFGDKEPSERANELVDYCRRHIRTAGANLYRIFYYDCQPSERVLFHPLAQKQVNLGKSEEFRWNSEFLKEIVKKRKVALRRGEELETQNGYMLKFAPLKKLCRGAISVDDLRLEDFYLDITQKGVDMRIGLDIATMAERGIVTQIIMISGDSDFVPAAKHARRAGIDFIIDPLWARISDSLKEHVDGVRECVRRPPLNEEDPLHTECREKLQPQDSEDLEL</sequence>
<feature type="region of interest" description="Disordered" evidence="1">
    <location>
        <begin position="219"/>
        <end position="245"/>
    </location>
</feature>
<dbReference type="GO" id="GO:0004540">
    <property type="term" value="F:RNA nuclease activity"/>
    <property type="evidence" value="ECO:0007669"/>
    <property type="project" value="InterPro"/>
</dbReference>
<feature type="domain" description="NYN" evidence="2">
    <location>
        <begin position="125"/>
        <end position="194"/>
    </location>
</feature>
<evidence type="ECO:0000256" key="1">
    <source>
        <dbReference type="SAM" id="MobiDB-lite"/>
    </source>
</evidence>